<protein>
    <recommendedName>
        <fullName evidence="4">RING-type E3 ubiquitin transferase</fullName>
        <ecNumber evidence="4">2.3.2.27</ecNumber>
    </recommendedName>
</protein>
<proteinExistence type="predicted"/>
<feature type="transmembrane region" description="Helical" evidence="10">
    <location>
        <begin position="653"/>
        <end position="671"/>
    </location>
</feature>
<evidence type="ECO:0000256" key="1">
    <source>
        <dbReference type="ARBA" id="ARBA00000900"/>
    </source>
</evidence>
<dbReference type="InterPro" id="IPR021319">
    <property type="entry name" value="DUF2921"/>
</dbReference>
<dbReference type="Pfam" id="PF25333">
    <property type="entry name" value="DUF2921_N"/>
    <property type="match status" value="3"/>
</dbReference>
<accession>A0A8B8MPP3</accession>
<keyword evidence="8 10" id="KW-1133">Transmembrane helix</keyword>
<dbReference type="GeneID" id="115726278"/>
<dbReference type="OrthoDB" id="607498at2759"/>
<keyword evidence="11" id="KW-0732">Signal</keyword>
<evidence type="ECO:0000256" key="11">
    <source>
        <dbReference type="SAM" id="SignalP"/>
    </source>
</evidence>
<evidence type="ECO:0000259" key="13">
    <source>
        <dbReference type="Pfam" id="PF25333"/>
    </source>
</evidence>
<feature type="domain" description="DUF2921" evidence="13">
    <location>
        <begin position="38"/>
        <end position="218"/>
    </location>
</feature>
<dbReference type="PANTHER" id="PTHR33389">
    <property type="entry name" value="FAMILY PROTEIN, PUTATIVE (DUF2921)-RELATED"/>
    <property type="match status" value="1"/>
</dbReference>
<dbReference type="AlphaFoldDB" id="A0A8B8MPP3"/>
<feature type="transmembrane region" description="Helical" evidence="10">
    <location>
        <begin position="678"/>
        <end position="700"/>
    </location>
</feature>
<comment type="subcellular location">
    <subcellularLocation>
        <location evidence="2">Endomembrane system</location>
        <topology evidence="2">Multi-pass membrane protein</topology>
    </subcellularLocation>
</comment>
<evidence type="ECO:0000256" key="3">
    <source>
        <dbReference type="ARBA" id="ARBA00004906"/>
    </source>
</evidence>
<dbReference type="GO" id="GO:0061630">
    <property type="term" value="F:ubiquitin protein ligase activity"/>
    <property type="evidence" value="ECO:0007669"/>
    <property type="project" value="UniProtKB-EC"/>
</dbReference>
<keyword evidence="9 10" id="KW-0472">Membrane</keyword>
<evidence type="ECO:0000256" key="7">
    <source>
        <dbReference type="ARBA" id="ARBA00022786"/>
    </source>
</evidence>
<evidence type="ECO:0000256" key="2">
    <source>
        <dbReference type="ARBA" id="ARBA00004127"/>
    </source>
</evidence>
<keyword evidence="6 10" id="KW-0812">Transmembrane</keyword>
<dbReference type="RefSeq" id="XP_030511933.1">
    <property type="nucleotide sequence ID" value="XM_030656073.2"/>
</dbReference>
<feature type="domain" description="DUF2921" evidence="13">
    <location>
        <begin position="257"/>
        <end position="403"/>
    </location>
</feature>
<name>A0A8B8MPP3_9MYRT</name>
<feature type="domain" description="DUF2921" evidence="13">
    <location>
        <begin position="431"/>
        <end position="627"/>
    </location>
</feature>
<evidence type="ECO:0000313" key="14">
    <source>
        <dbReference type="Proteomes" id="UP000827889"/>
    </source>
</evidence>
<dbReference type="Proteomes" id="UP000827889">
    <property type="component" value="Chromosome 2"/>
</dbReference>
<evidence type="ECO:0000256" key="4">
    <source>
        <dbReference type="ARBA" id="ARBA00012483"/>
    </source>
</evidence>
<reference evidence="14" key="1">
    <citation type="submission" date="2025-05" db="UniProtKB">
        <authorList>
            <consortium name="RefSeq"/>
        </authorList>
    </citation>
    <scope>NUCLEOTIDE SEQUENCE [LARGE SCALE GENOMIC DNA]</scope>
</reference>
<feature type="transmembrane region" description="Helical" evidence="10">
    <location>
        <begin position="768"/>
        <end position="788"/>
    </location>
</feature>
<evidence type="ECO:0000256" key="5">
    <source>
        <dbReference type="ARBA" id="ARBA00022679"/>
    </source>
</evidence>
<feature type="signal peptide" evidence="11">
    <location>
        <begin position="1"/>
        <end position="33"/>
    </location>
</feature>
<feature type="chain" id="PRO_5034085168" description="RING-type E3 ubiquitin transferase" evidence="11">
    <location>
        <begin position="34"/>
        <end position="942"/>
    </location>
</feature>
<reference evidence="15" key="2">
    <citation type="submission" date="2025-08" db="UniProtKB">
        <authorList>
            <consortium name="RefSeq"/>
        </authorList>
    </citation>
    <scope>IDENTIFICATION</scope>
    <source>
        <tissue evidence="15">Leaf</tissue>
    </source>
</reference>
<dbReference type="GO" id="GO:0012505">
    <property type="term" value="C:endomembrane system"/>
    <property type="evidence" value="ECO:0007669"/>
    <property type="project" value="UniProtKB-SubCell"/>
</dbReference>
<feature type="domain" description="SWEET-like" evidence="12">
    <location>
        <begin position="640"/>
        <end position="925"/>
    </location>
</feature>
<feature type="transmembrane region" description="Helical" evidence="10">
    <location>
        <begin position="889"/>
        <end position="911"/>
    </location>
</feature>
<dbReference type="EC" id="2.3.2.27" evidence="4"/>
<evidence type="ECO:0000256" key="8">
    <source>
        <dbReference type="ARBA" id="ARBA00022989"/>
    </source>
</evidence>
<evidence type="ECO:0000256" key="9">
    <source>
        <dbReference type="ARBA" id="ARBA00023136"/>
    </source>
</evidence>
<keyword evidence="7" id="KW-0833">Ubl conjugation pathway</keyword>
<dbReference type="KEGG" id="rarg:115726278"/>
<dbReference type="InterPro" id="IPR057425">
    <property type="entry name" value="DUF2921_N"/>
</dbReference>
<evidence type="ECO:0000313" key="15">
    <source>
        <dbReference type="RefSeq" id="XP_030511933.1"/>
    </source>
</evidence>
<sequence>MATKLGSLGPTWVFTLLCIFLSMNTSPSWHATAKQISYSDHCTATVPEAAPNVYKLGSLPLSRYTGYYVDGRQLQGPSSSSASNSFSFLVSGVYKTDHDGVLKVEADLRFRKSSFEFYAEGGYMYGQTYMGTTPLRAANVSPRTRSPIIFRLEGFWSESSGKLCMVGPSFSTRGHSLDLDVVLKLDNVSNSANVTSLFTGVLESLSPSDDKNYFDAMSILMFPQRNYKYSLVPGKLNNGKSDLSPGLAPRSGSFCWVFDNLGRELNLIYAPDCSPVQNCTPIRGPSGYLPPAMSVQGIGCSRGELKMRVLLRFSNKSDFGYYGQFDPNLTLVGEAMWDEKNRLQIKACRINVAGSFSTARVEDCSVRVELMFPGEWSIRERYGISGHIWSEKSRNESGYFTDIVLRSTESSLWEFPDLKYEYTETERVRKLCPGKKDPKSGRERYPNPYSPDMRFDMLVKNAEGKIGAGYSYPLFVDDQMYERYGFDMPVSRLNTETFATRQKTSTVDSHSTSSSDARFNISYHIGFMGLQHVKGKSQNDVLNRSWSSNDRVEISAEGVYDAETGDLCMVGCKSVVPAAAKPANMSQDCEVLIRVQFPPLNSKRRQDRIVGTIESMRDRSDPLHFDRQNLTSVAPYVEEARRSIWRLDLEVCLVLASNTFLCIFIGIQILHMKRQPEVLPYLSIAMLVILTLGHAIPLVLNFEALFLGNRKRQNISLGSGRWLEINEVLVRVATMIAFLMQFRLLQLTWAARKEDGVGAGLWFQEKKALIVSLVLYAIGALAAIIFGWRSHFDNAAIDPEFAGFTSDGQGFSIWGGLKRYAGLIVDGFLLPQILLNVFRNSSERALSGSFYLGTTLVRLLPHGYDLYRARNYSPQLYGSYIYGTPGGDFYSTAWDVIIPLGGLVFAAIIFLQQRFCGAFIVPKRFRTSVAYQKVPVAGDGQT</sequence>
<evidence type="ECO:0000256" key="6">
    <source>
        <dbReference type="ARBA" id="ARBA00022692"/>
    </source>
</evidence>
<organism evidence="14 15">
    <name type="scientific">Rhodamnia argentea</name>
    <dbReference type="NCBI Taxonomy" id="178133"/>
    <lineage>
        <taxon>Eukaryota</taxon>
        <taxon>Viridiplantae</taxon>
        <taxon>Streptophyta</taxon>
        <taxon>Embryophyta</taxon>
        <taxon>Tracheophyta</taxon>
        <taxon>Spermatophyta</taxon>
        <taxon>Magnoliopsida</taxon>
        <taxon>eudicotyledons</taxon>
        <taxon>Gunneridae</taxon>
        <taxon>Pentapetalae</taxon>
        <taxon>rosids</taxon>
        <taxon>malvids</taxon>
        <taxon>Myrtales</taxon>
        <taxon>Myrtaceae</taxon>
        <taxon>Myrtoideae</taxon>
        <taxon>Myrteae</taxon>
        <taxon>Australasian group</taxon>
        <taxon>Rhodamnia</taxon>
    </lineage>
</organism>
<evidence type="ECO:0000256" key="10">
    <source>
        <dbReference type="SAM" id="Phobius"/>
    </source>
</evidence>
<dbReference type="Pfam" id="PF11145">
    <property type="entry name" value="DUF2921"/>
    <property type="match status" value="1"/>
</dbReference>
<comment type="catalytic activity">
    <reaction evidence="1">
        <text>S-ubiquitinyl-[E2 ubiquitin-conjugating enzyme]-L-cysteine + [acceptor protein]-L-lysine = [E2 ubiquitin-conjugating enzyme]-L-cysteine + N(6)-ubiquitinyl-[acceptor protein]-L-lysine.</text>
        <dbReference type="EC" id="2.3.2.27"/>
    </reaction>
</comment>
<gene>
    <name evidence="15" type="primary">LOC115726278</name>
</gene>
<dbReference type="PANTHER" id="PTHR33389:SF18">
    <property type="entry name" value="OS01G0677900 PROTEIN"/>
    <property type="match status" value="1"/>
</dbReference>
<keyword evidence="5" id="KW-0808">Transferase</keyword>
<evidence type="ECO:0000259" key="12">
    <source>
        <dbReference type="Pfam" id="PF11145"/>
    </source>
</evidence>
<comment type="pathway">
    <text evidence="3">Protein modification; protein ubiquitination.</text>
</comment>
<feature type="transmembrane region" description="Helical" evidence="10">
    <location>
        <begin position="728"/>
        <end position="747"/>
    </location>
</feature>
<keyword evidence="14" id="KW-1185">Reference proteome</keyword>